<dbReference type="EMBL" id="CAJVPZ010014250">
    <property type="protein sequence ID" value="CAG8656168.1"/>
    <property type="molecule type" value="Genomic_DNA"/>
</dbReference>
<evidence type="ECO:0000256" key="1">
    <source>
        <dbReference type="ARBA" id="ARBA00009963"/>
    </source>
</evidence>
<dbReference type="Gene3D" id="1.10.1850.10">
    <property type="entry name" value="Scaffold protein D"/>
    <property type="match status" value="1"/>
</dbReference>
<feature type="non-terminal residue" evidence="8">
    <location>
        <position position="1"/>
    </location>
</feature>
<accession>A0A9N9H8C0</accession>
<name>A0A9N9H8C0_9GLOM</name>
<dbReference type="GO" id="GO:0016787">
    <property type="term" value="F:hydrolase activity"/>
    <property type="evidence" value="ECO:0007669"/>
    <property type="project" value="UniProtKB-KW"/>
</dbReference>
<sequence length="1494" mass="166582">GRKANDSHADCYQYFCVPEYGTANGRLHFHAVHFMRTLPTGSVDPNFGRRVRNRRQLNSLQNTWPYGYSMPIAVRYTQDAFSRSGWLWPVDAKGEPLKATSYMAVGFYVAKYVNKKSDMDLAAKAVATSQEAVQNQNEPQLRDENAHNDKSVHGVLNPTYQAGLRRDAVQPDIEAERKKRDEIEAGKNSLVDILKERGLLSESDAVQPLIVTEQSVRFQTALASIKLIQASAVLDLTEDDFDFLTSNKVWIATDRSRARRCVEACVYGTLDFVGYPRFPAPVEFIAAVIAYYVHPVNIQTACLIMEGAEFTENIINGVERPVKAAELFAFTLRVRAGNTDVLTDAEENVRQKLRKKRSGARPGRPQPLRGTKGKRKGARLWYRMPHDLSHLGFLAGQIGRLITISTTPVIAGDSFEMDAVGALRLSPLRRGLAIDSTVDIFTFYVPHRHVYGEQWIKFMKDGVNATPLPTVNTTGYIDHAAFLGTINPDTNKIPKHLFQGYLNIYNNYFKAPWMPDRTEANPNELNQDDARYGFRCCHLKNIWTAPLPPETELSRQMTTSTTSIDIMGLQAAYANLHTDQERDYFMQRYHDVISSFGGKTSYDADNRPLLVMRSNLWASGYDVDGTDQTSLGQFSGRVQQTYKHSVPRFFVPEHGTMFTLALVRFPPTATKEIQYLNAKGALTYTDIAGDPVLYGNLPPREISMKDVFRSGDSSKKFKIAEGQWYRYAPSYVSPAYHLLEGFPFIQEPPSGDLQERVLIRHHDYDQCFQSVQLLQWNSYNAEAVKILIFAAEGLTKRSALVLTSVTPASSAPVLQTPKATSSTLYFDSLTVNAGNGGFLHCIQMDTSVNAANQVVSVGADIAFDADPKFFACLVRFESSSVPTTLPTAYDVYPLDGRHDGGYYTVKDCVTIDVLPRTPGNNVYVGFMVWSNFTATKCRGLVSLNQVIKEIICGQKAASGGIQGDVLATDNNTVGMGDAGIKSAIQGSNVPNPDEAVPSFVSGAMAKAGKGLLEGTLQAGTSAVSDKLLDLVGLGGKSAADKGKDTRDYLAAAFPELNAWERAGADASSAGMVDAGFENQKELTKMQLDNQKEIAEMQNETQKEIAGIQSATSRQNTKDQVYAQNEMLAYQQKESTARVASIMENTNLSKQQQVSEIMRQMLTQAQTAGQYFTNDQIKEMTRKVSAEVDLVHQQTQNQRYGSSHIGATAKDISNVVTDAASGVVDIFHGIDKAVADTWNNFWKDGKADGLTPSQLYVFMPPNLGGFFMVRSYYPSECHADYFDFERIEALKPAIEACGISTLSQSPMLGFHKQMDNRIKLLEEILSFRMQGVEFDNGDMYVDGHKAASDVRDEFVSVTEKLMDELAQCYNVLPQLDINNTIDHRPEGDEKWFLENEKTVTQFCRKLAAERPLKDIRDEYNYPKKKGIKDECSRLLEASTMKSRRGFAIQRLMNAMRQAHADGWFIVFDTLTLADDRLEAFYDNPNALRDYFRDIG</sequence>
<dbReference type="Gene3D" id="6.10.250.2700">
    <property type="match status" value="1"/>
</dbReference>
<feature type="domain" description="Replication gene A protein-like" evidence="7">
    <location>
        <begin position="1"/>
        <end position="119"/>
    </location>
</feature>
<protein>
    <submittedName>
        <fullName evidence="8">8800_t:CDS:1</fullName>
    </submittedName>
</protein>
<dbReference type="Gene3D" id="2.60.120.20">
    <property type="match status" value="1"/>
</dbReference>
<evidence type="ECO:0000256" key="3">
    <source>
        <dbReference type="ARBA" id="ARBA00022722"/>
    </source>
</evidence>
<keyword evidence="4" id="KW-0255">Endonuclease</keyword>
<dbReference type="SUPFAM" id="SSF48045">
    <property type="entry name" value="Scaffolding protein gpD of bacteriophage procapsid"/>
    <property type="match status" value="1"/>
</dbReference>
<organism evidence="8 9">
    <name type="scientific">Racocetra fulgida</name>
    <dbReference type="NCBI Taxonomy" id="60492"/>
    <lineage>
        <taxon>Eukaryota</taxon>
        <taxon>Fungi</taxon>
        <taxon>Fungi incertae sedis</taxon>
        <taxon>Mucoromycota</taxon>
        <taxon>Glomeromycotina</taxon>
        <taxon>Glomeromycetes</taxon>
        <taxon>Diversisporales</taxon>
        <taxon>Gigasporaceae</taxon>
        <taxon>Racocetra</taxon>
    </lineage>
</organism>
<evidence type="ECO:0000256" key="6">
    <source>
        <dbReference type="SAM" id="MobiDB-lite"/>
    </source>
</evidence>
<dbReference type="InterPro" id="IPR003514">
    <property type="entry name" value="Microviridae_protein_F"/>
</dbReference>
<dbReference type="InterPro" id="IPR029053">
    <property type="entry name" value="Viral_coat"/>
</dbReference>
<dbReference type="Pfam" id="PF05840">
    <property type="entry name" value="Phage_GPA"/>
    <property type="match status" value="2"/>
</dbReference>
<dbReference type="Pfam" id="PF02305">
    <property type="entry name" value="Phage_F"/>
    <property type="match status" value="1"/>
</dbReference>
<keyword evidence="2" id="KW-0235">DNA replication</keyword>
<reference evidence="8" key="1">
    <citation type="submission" date="2021-06" db="EMBL/GenBank/DDBJ databases">
        <authorList>
            <person name="Kallberg Y."/>
            <person name="Tangrot J."/>
            <person name="Rosling A."/>
        </authorList>
    </citation>
    <scope>NUCLEOTIDE SEQUENCE</scope>
    <source>
        <strain evidence="8">IN212</strain>
    </source>
</reference>
<dbReference type="InterPro" id="IPR037002">
    <property type="entry name" value="Microviridae_protein_F_sf"/>
</dbReference>
<comment type="similarity">
    <text evidence="1">Belongs to the microviridae F protein family.</text>
</comment>
<keyword evidence="9" id="KW-1185">Reference proteome</keyword>
<dbReference type="SUPFAM" id="SSF88645">
    <property type="entry name" value="ssDNA viruses"/>
    <property type="match status" value="2"/>
</dbReference>
<dbReference type="OrthoDB" id="5272594at2759"/>
<dbReference type="Proteomes" id="UP000789396">
    <property type="component" value="Unassembled WGS sequence"/>
</dbReference>
<keyword evidence="5" id="KW-0378">Hydrolase</keyword>
<dbReference type="InterPro" id="IPR004196">
    <property type="entry name" value="Scaffold_D"/>
</dbReference>
<proteinExistence type="inferred from homology"/>
<dbReference type="InterPro" id="IPR036632">
    <property type="entry name" value="Scaffold_D_sf"/>
</dbReference>
<dbReference type="GO" id="GO:0006260">
    <property type="term" value="P:DNA replication"/>
    <property type="evidence" value="ECO:0007669"/>
    <property type="project" value="UniProtKB-KW"/>
</dbReference>
<feature type="region of interest" description="Disordered" evidence="6">
    <location>
        <begin position="352"/>
        <end position="376"/>
    </location>
</feature>
<evidence type="ECO:0000313" key="8">
    <source>
        <dbReference type="EMBL" id="CAG8656168.1"/>
    </source>
</evidence>
<dbReference type="GO" id="GO:0004519">
    <property type="term" value="F:endonuclease activity"/>
    <property type="evidence" value="ECO:0007669"/>
    <property type="project" value="UniProtKB-KW"/>
</dbReference>
<evidence type="ECO:0000256" key="2">
    <source>
        <dbReference type="ARBA" id="ARBA00022705"/>
    </source>
</evidence>
<dbReference type="Pfam" id="PF04687">
    <property type="entry name" value="Microvir_H"/>
    <property type="match status" value="1"/>
</dbReference>
<feature type="non-terminal residue" evidence="8">
    <location>
        <position position="1494"/>
    </location>
</feature>
<comment type="caution">
    <text evidence="8">The sequence shown here is derived from an EMBL/GenBank/DDBJ whole genome shotgun (WGS) entry which is preliminary data.</text>
</comment>
<dbReference type="GO" id="GO:0044003">
    <property type="term" value="P:symbiont-mediated perturbation of host process"/>
    <property type="evidence" value="ECO:0007669"/>
    <property type="project" value="InterPro"/>
</dbReference>
<evidence type="ECO:0000313" key="9">
    <source>
        <dbReference type="Proteomes" id="UP000789396"/>
    </source>
</evidence>
<evidence type="ECO:0000259" key="7">
    <source>
        <dbReference type="Pfam" id="PF05840"/>
    </source>
</evidence>
<dbReference type="Pfam" id="PF02304">
    <property type="entry name" value="Phage_B"/>
    <property type="match status" value="1"/>
</dbReference>
<keyword evidence="3" id="KW-0540">Nuclease</keyword>
<evidence type="ECO:0000256" key="5">
    <source>
        <dbReference type="ARBA" id="ARBA00022801"/>
    </source>
</evidence>
<dbReference type="InterPro" id="IPR006777">
    <property type="entry name" value="Microvir_H"/>
</dbReference>
<dbReference type="GO" id="GO:0005198">
    <property type="term" value="F:structural molecule activity"/>
    <property type="evidence" value="ECO:0007669"/>
    <property type="project" value="InterPro"/>
</dbReference>
<dbReference type="InterPro" id="IPR016184">
    <property type="entry name" value="Capsid/spike_ssDNA_virus"/>
</dbReference>
<dbReference type="Pfam" id="PF02925">
    <property type="entry name" value="gpD"/>
    <property type="match status" value="1"/>
</dbReference>
<evidence type="ECO:0000256" key="4">
    <source>
        <dbReference type="ARBA" id="ARBA00022759"/>
    </source>
</evidence>
<dbReference type="InterPro" id="IPR003513">
    <property type="entry name" value="Phage_B"/>
</dbReference>
<feature type="domain" description="Replication gene A protein-like" evidence="7">
    <location>
        <begin position="1342"/>
        <end position="1493"/>
    </location>
</feature>
<dbReference type="Gene3D" id="2.60.169.10">
    <property type="entry name" value="Microviridae F protein"/>
    <property type="match status" value="1"/>
</dbReference>
<dbReference type="InterPro" id="IPR008766">
    <property type="entry name" value="Replication_gene_A-like"/>
</dbReference>
<gene>
    <name evidence="8" type="ORF">RFULGI_LOCUS8668</name>
</gene>
<dbReference type="GO" id="GO:0046718">
    <property type="term" value="P:symbiont entry into host cell"/>
    <property type="evidence" value="ECO:0007669"/>
    <property type="project" value="InterPro"/>
</dbReference>